<accession>A0A173LW18</accession>
<protein>
    <recommendedName>
        <fullName evidence="3">Coenzyme A biosynthesis bifunctional protein CoaBC</fullName>
    </recommendedName>
    <alternativeName>
        <fullName evidence="3">DNA/pantothenate metabolism flavoprotein</fullName>
    </alternativeName>
    <alternativeName>
        <fullName evidence="3">Phosphopantothenoylcysteine synthetase/decarboxylase</fullName>
        <shortName evidence="3">PPCS-PPCDC</shortName>
    </alternativeName>
    <domain>
        <recommendedName>
            <fullName evidence="3">Phosphopantothenoylcysteine decarboxylase</fullName>
            <shortName evidence="3">PPC decarboxylase</shortName>
            <shortName evidence="3">PPC-DC</shortName>
            <ecNumber evidence="3">4.1.1.36</ecNumber>
        </recommendedName>
        <alternativeName>
            <fullName evidence="3">CoaC</fullName>
        </alternativeName>
    </domain>
    <domain>
        <recommendedName>
            <fullName evidence="3">Phosphopantothenate--cysteine ligase</fullName>
            <ecNumber evidence="3">6.3.2.5</ecNumber>
        </recommendedName>
        <alternativeName>
            <fullName evidence="3">CoaB</fullName>
        </alternativeName>
        <alternativeName>
            <fullName evidence="3">Phosphopantothenoylcysteine synthetase</fullName>
            <shortName evidence="3">PPC synthetase</shortName>
            <shortName evidence="3">PPC-S</shortName>
        </alternativeName>
    </domain>
</protein>
<feature type="binding site" evidence="3">
    <location>
        <position position="279"/>
    </location>
    <ligand>
        <name>CTP</name>
        <dbReference type="ChEBI" id="CHEBI:37563"/>
    </ligand>
</feature>
<evidence type="ECO:0000313" key="7">
    <source>
        <dbReference type="EMBL" id="BAU99080.1"/>
    </source>
</evidence>
<feature type="binding site" evidence="3">
    <location>
        <position position="347"/>
    </location>
    <ligand>
        <name>CTP</name>
        <dbReference type="ChEBI" id="CHEBI:37563"/>
    </ligand>
</feature>
<dbReference type="InterPro" id="IPR035929">
    <property type="entry name" value="CoaB-like_sf"/>
</dbReference>
<feature type="binding site" evidence="3">
    <location>
        <position position="326"/>
    </location>
    <ligand>
        <name>CTP</name>
        <dbReference type="ChEBI" id="CHEBI:37563"/>
    </ligand>
</feature>
<feature type="binding site" evidence="3">
    <location>
        <begin position="307"/>
        <end position="310"/>
    </location>
    <ligand>
        <name>CTP</name>
        <dbReference type="ChEBI" id="CHEBI:37563"/>
    </ligand>
</feature>
<comment type="catalytic activity">
    <reaction evidence="3 4">
        <text>N-[(R)-4-phosphopantothenoyl]-L-cysteine + H(+) = (R)-4'-phosphopantetheine + CO2</text>
        <dbReference type="Rhea" id="RHEA:16793"/>
        <dbReference type="ChEBI" id="CHEBI:15378"/>
        <dbReference type="ChEBI" id="CHEBI:16526"/>
        <dbReference type="ChEBI" id="CHEBI:59458"/>
        <dbReference type="ChEBI" id="CHEBI:61723"/>
        <dbReference type="EC" id="4.1.1.36"/>
    </reaction>
</comment>
<dbReference type="NCBIfam" id="TIGR00521">
    <property type="entry name" value="coaBC_dfp"/>
    <property type="match status" value="1"/>
</dbReference>
<gene>
    <name evidence="3" type="primary">coaBC</name>
    <name evidence="7" type="ORF">AUMI_15380</name>
</gene>
<dbReference type="GeneID" id="80451728"/>
<keyword evidence="3 4" id="KW-0436">Ligase</keyword>
<dbReference type="UniPathway" id="UPA00241">
    <property type="reaction ID" value="UER00353"/>
</dbReference>
<dbReference type="AlphaFoldDB" id="A0A173LW18"/>
<dbReference type="InterPro" id="IPR003382">
    <property type="entry name" value="Flavoprotein"/>
</dbReference>
<dbReference type="OrthoDB" id="9802554at2"/>
<comment type="catalytic activity">
    <reaction evidence="3 4">
        <text>(R)-4'-phosphopantothenate + L-cysteine + CTP = N-[(R)-4-phosphopantothenoyl]-L-cysteine + CMP + diphosphate + H(+)</text>
        <dbReference type="Rhea" id="RHEA:19397"/>
        <dbReference type="ChEBI" id="CHEBI:10986"/>
        <dbReference type="ChEBI" id="CHEBI:15378"/>
        <dbReference type="ChEBI" id="CHEBI:33019"/>
        <dbReference type="ChEBI" id="CHEBI:35235"/>
        <dbReference type="ChEBI" id="CHEBI:37563"/>
        <dbReference type="ChEBI" id="CHEBI:59458"/>
        <dbReference type="ChEBI" id="CHEBI:60377"/>
        <dbReference type="EC" id="6.3.2.5"/>
    </reaction>
</comment>
<dbReference type="Gene3D" id="3.40.50.1950">
    <property type="entry name" value="Flavin prenyltransferase-like"/>
    <property type="match status" value="1"/>
</dbReference>
<dbReference type="EC" id="6.3.2.5" evidence="3"/>
<evidence type="ECO:0000313" key="8">
    <source>
        <dbReference type="Proteomes" id="UP000243847"/>
    </source>
</evidence>
<name>A0A173LW18_9MICO</name>
<comment type="pathway">
    <text evidence="3 4">Cofactor biosynthesis; coenzyme A biosynthesis; CoA from (R)-pantothenate: step 3/5.</text>
</comment>
<dbReference type="EC" id="4.1.1.36" evidence="3"/>
<evidence type="ECO:0000259" key="6">
    <source>
        <dbReference type="Pfam" id="PF04127"/>
    </source>
</evidence>
<keyword evidence="3 4" id="KW-0288">FMN</keyword>
<keyword evidence="3" id="KW-0511">Multifunctional enzyme</keyword>
<evidence type="ECO:0000256" key="3">
    <source>
        <dbReference type="HAMAP-Rule" id="MF_02225"/>
    </source>
</evidence>
<dbReference type="HAMAP" id="MF_02225">
    <property type="entry name" value="CoaBC"/>
    <property type="match status" value="1"/>
</dbReference>
<comment type="pathway">
    <text evidence="3 4">Cofactor biosynthesis; coenzyme A biosynthesis; CoA from (R)-pantothenate: step 2/5.</text>
</comment>
<dbReference type="GO" id="GO:0010181">
    <property type="term" value="F:FMN binding"/>
    <property type="evidence" value="ECO:0007669"/>
    <property type="project" value="UniProtKB-UniRule"/>
</dbReference>
<feature type="domain" description="Flavoprotein" evidence="5">
    <location>
        <begin position="7"/>
        <end position="174"/>
    </location>
</feature>
<dbReference type="InterPro" id="IPR036551">
    <property type="entry name" value="Flavin_trans-like"/>
</dbReference>
<dbReference type="RefSeq" id="WP_096381070.1">
    <property type="nucleotide sequence ID" value="NZ_AP017457.1"/>
</dbReference>
<dbReference type="GO" id="GO:0071513">
    <property type="term" value="C:phosphopantothenoylcysteine decarboxylase complex"/>
    <property type="evidence" value="ECO:0007669"/>
    <property type="project" value="TreeGrafter"/>
</dbReference>
<dbReference type="SUPFAM" id="SSF52507">
    <property type="entry name" value="Homo-oligomeric flavin-containing Cys decarboxylases, HFCD"/>
    <property type="match status" value="1"/>
</dbReference>
<dbReference type="Pfam" id="PF04127">
    <property type="entry name" value="DFP"/>
    <property type="match status" value="1"/>
</dbReference>
<dbReference type="SUPFAM" id="SSF102645">
    <property type="entry name" value="CoaB-like"/>
    <property type="match status" value="1"/>
</dbReference>
<comment type="cofactor">
    <cofactor evidence="3">
        <name>Mg(2+)</name>
        <dbReference type="ChEBI" id="CHEBI:18420"/>
    </cofactor>
</comment>
<comment type="similarity">
    <text evidence="3 4">In the C-terminal section; belongs to the PPC synthetase family.</text>
</comment>
<comment type="caution">
    <text evidence="3">Lacks conserved residue(s) required for the propagation of feature annotation.</text>
</comment>
<comment type="function">
    <text evidence="4">Catalyzes two steps in the biosynthesis of coenzyme A. In the first step cysteine is conjugated to 4'-phosphopantothenate to form 4-phosphopantothenoylcysteine, in the latter compound is decarboxylated to form 4'-phosphopantotheine.</text>
</comment>
<dbReference type="GO" id="GO:0015941">
    <property type="term" value="P:pantothenate catabolic process"/>
    <property type="evidence" value="ECO:0007669"/>
    <property type="project" value="InterPro"/>
</dbReference>
<dbReference type="GO" id="GO:0004632">
    <property type="term" value="F:phosphopantothenate--cysteine ligase activity"/>
    <property type="evidence" value="ECO:0007669"/>
    <property type="project" value="UniProtKB-UniRule"/>
</dbReference>
<reference evidence="7 8" key="1">
    <citation type="journal article" date="2016" name="Genome Announc.">
        <title>Complete Genome Sequence of Aurantimicrobium minutum Type Strain KNCT, a Planktonic Ultramicrobacterium Isolated from River Water.</title>
        <authorList>
            <person name="Nakai R."/>
            <person name="Fujisawa T."/>
            <person name="Nakamura Y."/>
            <person name="Nishide H."/>
            <person name="Uchiyama I."/>
            <person name="Baba T."/>
            <person name="Toyoda A."/>
            <person name="Fujiyama A."/>
            <person name="Naganuma T."/>
            <person name="Niki H."/>
        </authorList>
    </citation>
    <scope>NUCLEOTIDE SEQUENCE [LARGE SCALE GENOMIC DNA]</scope>
    <source>
        <strain evidence="7 8">KNC</strain>
    </source>
</reference>
<sequence>MSRTPLRIVVGITGGIAVYKAVSVVREFVKDGHHVDVVATQAALQFVGRPTLEAISRNPVNVGLYDDVAQVRHVALGQQADVIVVAPATANTLAQFAAGLAPDLLGNTVLARRGPLVVAPAMHTEMWENPATQANISTLRSRGVVVVGPGVGQLTGSDSGPGRMSEPEDIIAAAYEAVSGETKLDLVGKRILITGGGTREPLDPVRFIGNRSSGKQAVALAQRAMQRGADVTLIAAHLEVEPPAGVDLVSVSTAAQMHSEVMTLSPEFDIVIMAAAVSDYRMDIVSGSKLKKVDNGGELHLTLVENPDILKELALAKTTEQIIVGFAAETATEDELIRIGQEKLARKGCDLLILNQVGWDQGFGTESNTVTVLASGGDILITATGSKMSVADTILDCIATPPFHNA</sequence>
<dbReference type="GO" id="GO:0046872">
    <property type="term" value="F:metal ion binding"/>
    <property type="evidence" value="ECO:0007669"/>
    <property type="project" value="UniProtKB-KW"/>
</dbReference>
<dbReference type="Proteomes" id="UP000243847">
    <property type="component" value="Chromosome sequence1"/>
</dbReference>
<comment type="similarity">
    <text evidence="3 4">In the N-terminal section; belongs to the HFCD (homo-oligomeric flavin containing Cys decarboxylase) superfamily.</text>
</comment>
<feature type="region of interest" description="Phosphopantothenoylcysteine decarboxylase" evidence="3">
    <location>
        <begin position="1"/>
        <end position="190"/>
    </location>
</feature>
<evidence type="ECO:0000256" key="2">
    <source>
        <dbReference type="ARBA" id="ARBA00023239"/>
    </source>
</evidence>
<dbReference type="PANTHER" id="PTHR14359:SF6">
    <property type="entry name" value="PHOSPHOPANTOTHENOYLCYSTEINE DECARBOXYLASE"/>
    <property type="match status" value="1"/>
</dbReference>
<dbReference type="EMBL" id="AP017457">
    <property type="protein sequence ID" value="BAU99080.1"/>
    <property type="molecule type" value="Genomic_DNA"/>
</dbReference>
<comment type="cofactor">
    <cofactor evidence="3">
        <name>FMN</name>
        <dbReference type="ChEBI" id="CHEBI:58210"/>
    </cofactor>
    <text evidence="3">Binds 1 FMN per subunit.</text>
</comment>
<dbReference type="Pfam" id="PF02441">
    <property type="entry name" value="Flavoprotein"/>
    <property type="match status" value="1"/>
</dbReference>
<keyword evidence="1 3" id="KW-0210">Decarboxylase</keyword>
<proteinExistence type="inferred from homology"/>
<evidence type="ECO:0000256" key="4">
    <source>
        <dbReference type="RuleBase" id="RU364078"/>
    </source>
</evidence>
<dbReference type="InterPro" id="IPR007085">
    <property type="entry name" value="DNA/pantothenate-metab_flavo_C"/>
</dbReference>
<keyword evidence="3" id="KW-0479">Metal-binding</keyword>
<dbReference type="GO" id="GO:0015937">
    <property type="term" value="P:coenzyme A biosynthetic process"/>
    <property type="evidence" value="ECO:0007669"/>
    <property type="project" value="UniProtKB-UniRule"/>
</dbReference>
<keyword evidence="3" id="KW-0460">Magnesium</keyword>
<feature type="binding site" evidence="3">
    <location>
        <position position="289"/>
    </location>
    <ligand>
        <name>CTP</name>
        <dbReference type="ChEBI" id="CHEBI:37563"/>
    </ligand>
</feature>
<dbReference type="PANTHER" id="PTHR14359">
    <property type="entry name" value="HOMO-OLIGOMERIC FLAVIN CONTAINING CYS DECARBOXYLASE FAMILY"/>
    <property type="match status" value="1"/>
</dbReference>
<feature type="region of interest" description="Phosphopantothenate--cysteine ligase" evidence="3">
    <location>
        <begin position="191"/>
        <end position="406"/>
    </location>
</feature>
<organism evidence="7 8">
    <name type="scientific">Aurantimicrobium minutum</name>
    <dbReference type="NCBI Taxonomy" id="708131"/>
    <lineage>
        <taxon>Bacteria</taxon>
        <taxon>Bacillati</taxon>
        <taxon>Actinomycetota</taxon>
        <taxon>Actinomycetes</taxon>
        <taxon>Micrococcales</taxon>
        <taxon>Microbacteriaceae</taxon>
        <taxon>Aurantimicrobium</taxon>
    </lineage>
</organism>
<comment type="function">
    <text evidence="3">Catalyzes two sequential steps in the biosynthesis of coenzyme A. In the first step cysteine is conjugated to 4'-phosphopantothenate to form 4-phosphopantothenoylcysteine. In the second step the latter compound is decarboxylated to form 4'-phosphopantotheine.</text>
</comment>
<evidence type="ECO:0000259" key="5">
    <source>
        <dbReference type="Pfam" id="PF02441"/>
    </source>
</evidence>
<feature type="binding site" evidence="3">
    <location>
        <position position="343"/>
    </location>
    <ligand>
        <name>CTP</name>
        <dbReference type="ChEBI" id="CHEBI:37563"/>
    </ligand>
</feature>
<dbReference type="Gene3D" id="3.40.50.10300">
    <property type="entry name" value="CoaB-like"/>
    <property type="match status" value="1"/>
</dbReference>
<dbReference type="GO" id="GO:0004633">
    <property type="term" value="F:phosphopantothenoylcysteine decarboxylase activity"/>
    <property type="evidence" value="ECO:0007669"/>
    <property type="project" value="UniProtKB-UniRule"/>
</dbReference>
<dbReference type="KEGG" id="amin:AUMI_15380"/>
<feature type="domain" description="DNA/pantothenate metabolism flavoprotein C-terminal" evidence="6">
    <location>
        <begin position="186"/>
        <end position="399"/>
    </location>
</feature>
<dbReference type="InterPro" id="IPR005252">
    <property type="entry name" value="CoaBC"/>
</dbReference>
<keyword evidence="3 4" id="KW-0285">Flavoprotein</keyword>
<keyword evidence="2 3" id="KW-0456">Lyase</keyword>
<evidence type="ECO:0000256" key="1">
    <source>
        <dbReference type="ARBA" id="ARBA00022793"/>
    </source>
</evidence>